<dbReference type="AlphaFoldDB" id="A0AB34KFU0"/>
<protein>
    <recommendedName>
        <fullName evidence="4">Yeast cell wall synthesis Kre9/Knh1-like N-terminal domain-containing protein</fullName>
    </recommendedName>
</protein>
<evidence type="ECO:0000256" key="1">
    <source>
        <dbReference type="ARBA" id="ARBA00022729"/>
    </source>
</evidence>
<feature type="compositionally biased region" description="Low complexity" evidence="2">
    <location>
        <begin position="128"/>
        <end position="211"/>
    </location>
</feature>
<comment type="caution">
    <text evidence="5">The sequence shown here is derived from an EMBL/GenBank/DDBJ whole genome shotgun (WGS) entry which is preliminary data.</text>
</comment>
<feature type="signal peptide" evidence="3">
    <location>
        <begin position="1"/>
        <end position="17"/>
    </location>
</feature>
<dbReference type="PANTHER" id="PTHR40633:SF1">
    <property type="entry name" value="GPI ANCHORED SERINE-THREONINE RICH PROTEIN (AFU_ORTHOLOGUE AFUA_1G03630)"/>
    <property type="match status" value="1"/>
</dbReference>
<sequence length="243" mass="24773">MRFSASTILAVVAVAAAQGTSDSNGSNPFNIPPEGLNTEAGDTVDLTWQPTTEGTVTIYLRSGASNDLNKGEPIASNIDNSGSFTWQVPDDIVRGSNYALEIVDDSNEDNTNYTPPFVVESDNNAAPSSASTGSSMSMTATDSAMSTMTDASMTDSSMMTESTDSAMSTMTDASMTDSSMMTESTASATESSSSMSGSMTTSSTASATDADIQATSAPSEGSASRMTTFGGLFGLVALGAIAL</sequence>
<proteinExistence type="predicted"/>
<name>A0AB34KFU0_9PEZI</name>
<feature type="domain" description="Yeast cell wall synthesis Kre9/Knh1-like N-terminal" evidence="4">
    <location>
        <begin position="32"/>
        <end position="118"/>
    </location>
</feature>
<dbReference type="PANTHER" id="PTHR40633">
    <property type="entry name" value="MATRIX PROTEIN, PUTATIVE (AFU_ORTHOLOGUE AFUA_8G05410)-RELATED"/>
    <property type="match status" value="1"/>
</dbReference>
<keyword evidence="6" id="KW-1185">Reference proteome</keyword>
<evidence type="ECO:0000256" key="3">
    <source>
        <dbReference type="SAM" id="SignalP"/>
    </source>
</evidence>
<dbReference type="Pfam" id="PF10342">
    <property type="entry name" value="Kre9_KNH"/>
    <property type="match status" value="1"/>
</dbReference>
<dbReference type="RefSeq" id="XP_069226665.1">
    <property type="nucleotide sequence ID" value="XM_069376255.1"/>
</dbReference>
<dbReference type="GeneID" id="96009093"/>
<feature type="chain" id="PRO_5044326667" description="Yeast cell wall synthesis Kre9/Knh1-like N-terminal domain-containing protein" evidence="3">
    <location>
        <begin position="18"/>
        <end position="243"/>
    </location>
</feature>
<evidence type="ECO:0000256" key="2">
    <source>
        <dbReference type="SAM" id="MobiDB-lite"/>
    </source>
</evidence>
<evidence type="ECO:0000259" key="4">
    <source>
        <dbReference type="Pfam" id="PF10342"/>
    </source>
</evidence>
<feature type="compositionally biased region" description="Polar residues" evidence="2">
    <location>
        <begin position="213"/>
        <end position="224"/>
    </location>
</feature>
<keyword evidence="1 3" id="KW-0732">Signal</keyword>
<dbReference type="InterPro" id="IPR052982">
    <property type="entry name" value="SRP1/TIP1-like"/>
</dbReference>
<dbReference type="Proteomes" id="UP000803884">
    <property type="component" value="Unassembled WGS sequence"/>
</dbReference>
<evidence type="ECO:0000313" key="5">
    <source>
        <dbReference type="EMBL" id="KAL1583558.1"/>
    </source>
</evidence>
<dbReference type="InterPro" id="IPR018466">
    <property type="entry name" value="Kre9/Knh1-like_N"/>
</dbReference>
<dbReference type="EMBL" id="JAAQHG020000034">
    <property type="protein sequence ID" value="KAL1583558.1"/>
    <property type="molecule type" value="Genomic_DNA"/>
</dbReference>
<feature type="region of interest" description="Disordered" evidence="2">
    <location>
        <begin position="106"/>
        <end position="224"/>
    </location>
</feature>
<reference evidence="5 6" key="1">
    <citation type="journal article" date="2020" name="Microbiol. Resour. Announc.">
        <title>Draft Genome Sequence of a Cladosporium Species Isolated from the Mesophotic Ascidian Didemnum maculosum.</title>
        <authorList>
            <person name="Gioti A."/>
            <person name="Siaperas R."/>
            <person name="Nikolaivits E."/>
            <person name="Le Goff G."/>
            <person name="Ouazzani J."/>
            <person name="Kotoulas G."/>
            <person name="Topakas E."/>
        </authorList>
    </citation>
    <scope>NUCLEOTIDE SEQUENCE [LARGE SCALE GENOMIC DNA]</scope>
    <source>
        <strain evidence="5 6">TM138-S3</strain>
    </source>
</reference>
<evidence type="ECO:0000313" key="6">
    <source>
        <dbReference type="Proteomes" id="UP000803884"/>
    </source>
</evidence>
<accession>A0AB34KFU0</accession>
<gene>
    <name evidence="5" type="ORF">WHR41_07651</name>
</gene>
<organism evidence="5 6">
    <name type="scientific">Cladosporium halotolerans</name>
    <dbReference type="NCBI Taxonomy" id="1052096"/>
    <lineage>
        <taxon>Eukaryota</taxon>
        <taxon>Fungi</taxon>
        <taxon>Dikarya</taxon>
        <taxon>Ascomycota</taxon>
        <taxon>Pezizomycotina</taxon>
        <taxon>Dothideomycetes</taxon>
        <taxon>Dothideomycetidae</taxon>
        <taxon>Cladosporiales</taxon>
        <taxon>Cladosporiaceae</taxon>
        <taxon>Cladosporium</taxon>
    </lineage>
</organism>